<dbReference type="SUPFAM" id="SSF103473">
    <property type="entry name" value="MFS general substrate transporter"/>
    <property type="match status" value="1"/>
</dbReference>
<feature type="transmembrane region" description="Helical" evidence="7">
    <location>
        <begin position="278"/>
        <end position="298"/>
    </location>
</feature>
<dbReference type="Pfam" id="PF01553">
    <property type="entry name" value="Acyltransferase"/>
    <property type="match status" value="1"/>
</dbReference>
<feature type="domain" description="Phospholipid/glycerol acyltransferase" evidence="8">
    <location>
        <begin position="457"/>
        <end position="568"/>
    </location>
</feature>
<evidence type="ECO:0000256" key="7">
    <source>
        <dbReference type="SAM" id="Phobius"/>
    </source>
</evidence>
<evidence type="ECO:0000256" key="3">
    <source>
        <dbReference type="ARBA" id="ARBA00022475"/>
    </source>
</evidence>
<feature type="transmembrane region" description="Helical" evidence="7">
    <location>
        <begin position="374"/>
        <end position="396"/>
    </location>
</feature>
<comment type="caution">
    <text evidence="9">The sequence shown here is derived from an EMBL/GenBank/DDBJ whole genome shotgun (WGS) entry which is preliminary data.</text>
</comment>
<dbReference type="InterPro" id="IPR036259">
    <property type="entry name" value="MFS_trans_sf"/>
</dbReference>
<name>A0ABW5DBV4_9BACT</name>
<evidence type="ECO:0000256" key="4">
    <source>
        <dbReference type="ARBA" id="ARBA00022692"/>
    </source>
</evidence>
<dbReference type="CDD" id="cd07989">
    <property type="entry name" value="LPLAT_AGPAT-like"/>
    <property type="match status" value="1"/>
</dbReference>
<dbReference type="InterPro" id="IPR011701">
    <property type="entry name" value="MFS"/>
</dbReference>
<keyword evidence="2" id="KW-0813">Transport</keyword>
<gene>
    <name evidence="9" type="ORF">ACFSSA_12785</name>
</gene>
<keyword evidence="5 7" id="KW-1133">Transmembrane helix</keyword>
<reference evidence="10" key="1">
    <citation type="journal article" date="2019" name="Int. J. Syst. Evol. Microbiol.">
        <title>The Global Catalogue of Microorganisms (GCM) 10K type strain sequencing project: providing services to taxonomists for standard genome sequencing and annotation.</title>
        <authorList>
            <consortium name="The Broad Institute Genomics Platform"/>
            <consortium name="The Broad Institute Genome Sequencing Center for Infectious Disease"/>
            <person name="Wu L."/>
            <person name="Ma J."/>
        </authorList>
    </citation>
    <scope>NUCLEOTIDE SEQUENCE [LARGE SCALE GENOMIC DNA]</scope>
    <source>
        <strain evidence="10">CGMCC 4.7106</strain>
    </source>
</reference>
<keyword evidence="6 7" id="KW-0472">Membrane</keyword>
<evidence type="ECO:0000256" key="5">
    <source>
        <dbReference type="ARBA" id="ARBA00022989"/>
    </source>
</evidence>
<evidence type="ECO:0000256" key="1">
    <source>
        <dbReference type="ARBA" id="ARBA00004651"/>
    </source>
</evidence>
<accession>A0ABW5DBV4</accession>
<keyword evidence="4 7" id="KW-0812">Transmembrane</keyword>
<feature type="transmembrane region" description="Helical" evidence="7">
    <location>
        <begin position="305"/>
        <end position="324"/>
    </location>
</feature>
<dbReference type="RefSeq" id="WP_386820866.1">
    <property type="nucleotide sequence ID" value="NZ_JBHUIT010000031.1"/>
</dbReference>
<dbReference type="Pfam" id="PF07690">
    <property type="entry name" value="MFS_1"/>
    <property type="match status" value="1"/>
</dbReference>
<dbReference type="CDD" id="cd06173">
    <property type="entry name" value="MFS_MefA_like"/>
    <property type="match status" value="1"/>
</dbReference>
<dbReference type="EMBL" id="JBHUIT010000031">
    <property type="protein sequence ID" value="MFD2257551.1"/>
    <property type="molecule type" value="Genomic_DNA"/>
</dbReference>
<feature type="transmembrane region" description="Helical" evidence="7">
    <location>
        <begin position="185"/>
        <end position="205"/>
    </location>
</feature>
<proteinExistence type="predicted"/>
<dbReference type="Gene3D" id="1.20.1250.20">
    <property type="entry name" value="MFS general substrate transporter like domains"/>
    <property type="match status" value="1"/>
</dbReference>
<sequence>MIIPDEPEGEPTKRQWMGYWSMIVQQTQNAFNDKAAQFILIPLGGAVGFSVESWAGLMIALPFVLFAPLAGWMSDRYSKKNVILGAAVAQVGILALICLAVFLKNLPLGLVGFFLLAVQSAFFSPAKIGINKELVGSKHLGFAAGVQQMTAMLAILAGQVVAGWWYDYRYRALGSVSEIAWQAAFLPLLILACCSVPAVFMALAIPRVSAHGGAKLSAKLLVSHFKDVRELWVDRGLRQASLGVAYFWGFASFINLWSVKVAKSLTDGGEGFGTLSSMFMASASLGMALGFGYASWLLRKKIELGWVPLAGLAMTVTALVLAFLTPGGWPFLVCLGMLAFFSALFLSPLNAWMQDRYPANKRGELQAAVNLQDCFAGISAVIAIEIMIRVAAAVGLTELEGYRGQMLAVALSCGLMTWFIVRLLPADMIRLVCLAIVKTLYRIKFSGTERLPAHGGALILPNHVSYADAFFISAVSERQVRFVMDETFMASRLIRLSARLFGTLSIRRDQPLEAIRKTIEALEAGHLVVLFPEGQLTRTGGLCELERGFELIARKAKVPVFPLWVDGSWGSIFSYERGRFFRKTPYRIPYGLSIAVGEEIHNRKLTCELVQQAMMKTSGEAIANRFSGKGTAETFNGYQLTQLEALPRGCVIRMLEEDRQQLGIDAVLISFASQTGGKFISESAFSAEDGAIWVGGEALRKRLASADFSRKTVRFFDFGSSALIPVRLEGLVHLPCLSVAGKIVSMSLPHPPKPSERSPFQAGYKAGSRGKLLPGWYLEDGKLYPGGLSLPPGMEIDSESFLVSVDFLLDVHTDPEAEIGAAQ</sequence>
<evidence type="ECO:0000259" key="8">
    <source>
        <dbReference type="SMART" id="SM00563"/>
    </source>
</evidence>
<comment type="subcellular location">
    <subcellularLocation>
        <location evidence="1">Cell membrane</location>
        <topology evidence="1">Multi-pass membrane protein</topology>
    </subcellularLocation>
</comment>
<feature type="transmembrane region" description="Helical" evidence="7">
    <location>
        <begin position="140"/>
        <end position="165"/>
    </location>
</feature>
<feature type="transmembrane region" description="Helical" evidence="7">
    <location>
        <begin position="53"/>
        <end position="70"/>
    </location>
</feature>
<evidence type="ECO:0000256" key="6">
    <source>
        <dbReference type="ARBA" id="ARBA00023136"/>
    </source>
</evidence>
<protein>
    <submittedName>
        <fullName evidence="9">MFS transporter</fullName>
    </submittedName>
</protein>
<feature type="transmembrane region" description="Helical" evidence="7">
    <location>
        <begin position="108"/>
        <end position="128"/>
    </location>
</feature>
<dbReference type="PANTHER" id="PTHR43266:SF2">
    <property type="entry name" value="MAJOR FACILITATOR SUPERFAMILY (MFS) PROFILE DOMAIN-CONTAINING PROTEIN"/>
    <property type="match status" value="1"/>
</dbReference>
<feature type="transmembrane region" description="Helical" evidence="7">
    <location>
        <begin position="240"/>
        <end position="258"/>
    </location>
</feature>
<organism evidence="9 10">
    <name type="scientific">Luteolibacter algae</name>
    <dbReference type="NCBI Taxonomy" id="454151"/>
    <lineage>
        <taxon>Bacteria</taxon>
        <taxon>Pseudomonadati</taxon>
        <taxon>Verrucomicrobiota</taxon>
        <taxon>Verrucomicrobiia</taxon>
        <taxon>Verrucomicrobiales</taxon>
        <taxon>Verrucomicrobiaceae</taxon>
        <taxon>Luteolibacter</taxon>
    </lineage>
</organism>
<keyword evidence="3" id="KW-1003">Cell membrane</keyword>
<dbReference type="SUPFAM" id="SSF69593">
    <property type="entry name" value="Glycerol-3-phosphate (1)-acyltransferase"/>
    <property type="match status" value="1"/>
</dbReference>
<dbReference type="SMART" id="SM00563">
    <property type="entry name" value="PlsC"/>
    <property type="match status" value="1"/>
</dbReference>
<keyword evidence="10" id="KW-1185">Reference proteome</keyword>
<dbReference type="Proteomes" id="UP001597375">
    <property type="component" value="Unassembled WGS sequence"/>
</dbReference>
<dbReference type="PANTHER" id="PTHR43266">
    <property type="entry name" value="MACROLIDE-EFFLUX PROTEIN"/>
    <property type="match status" value="1"/>
</dbReference>
<evidence type="ECO:0000313" key="9">
    <source>
        <dbReference type="EMBL" id="MFD2257551.1"/>
    </source>
</evidence>
<feature type="transmembrane region" description="Helical" evidence="7">
    <location>
        <begin position="330"/>
        <end position="353"/>
    </location>
</feature>
<feature type="transmembrane region" description="Helical" evidence="7">
    <location>
        <begin position="82"/>
        <end position="102"/>
    </location>
</feature>
<evidence type="ECO:0000313" key="10">
    <source>
        <dbReference type="Proteomes" id="UP001597375"/>
    </source>
</evidence>
<dbReference type="InterPro" id="IPR002123">
    <property type="entry name" value="Plipid/glycerol_acylTrfase"/>
</dbReference>
<evidence type="ECO:0000256" key="2">
    <source>
        <dbReference type="ARBA" id="ARBA00022448"/>
    </source>
</evidence>